<dbReference type="SUPFAM" id="SSF52540">
    <property type="entry name" value="P-loop containing nucleoside triphosphate hydrolases"/>
    <property type="match status" value="1"/>
</dbReference>
<dbReference type="AlphaFoldDB" id="A0A6N2VU34"/>
<dbReference type="GO" id="GO:0005524">
    <property type="term" value="F:ATP binding"/>
    <property type="evidence" value="ECO:0007669"/>
    <property type="project" value="UniProtKB-KW"/>
</dbReference>
<sequence length="244" mass="27973">MNTILKLNNVNKTYNSFSLKNISFQIREGDIIGLLGRNGSGKTSTIKAILDLITIDGGEIDFLNGSISENFEKVGVVLEQCNYFDNYTVSEVKIIHSHIYKNWDEELFKSIIRFFALPLKSIVKNFSQGMRKQLCLAVVLSFHPKLLILDELTSGLDPSMRESVWEILKNYVQSNNNAVLFSTHVMEDIIKITNRIIILNNGEIVENAETEKLLGQEKQIMKLEKIEEIFKKYTEENSVERVTY</sequence>
<keyword evidence="1" id="KW-0813">Transport</keyword>
<keyword evidence="2" id="KW-0547">Nucleotide-binding</keyword>
<dbReference type="PROSITE" id="PS50893">
    <property type="entry name" value="ABC_TRANSPORTER_2"/>
    <property type="match status" value="1"/>
</dbReference>
<dbReference type="InterPro" id="IPR003439">
    <property type="entry name" value="ABC_transporter-like_ATP-bd"/>
</dbReference>
<evidence type="ECO:0000259" key="4">
    <source>
        <dbReference type="PROSITE" id="PS50893"/>
    </source>
</evidence>
<evidence type="ECO:0000313" key="5">
    <source>
        <dbReference type="EMBL" id="VYT32091.1"/>
    </source>
</evidence>
<reference evidence="5" key="1">
    <citation type="submission" date="2019-11" db="EMBL/GenBank/DDBJ databases">
        <authorList>
            <person name="Feng L."/>
        </authorList>
    </citation>
    <scope>NUCLEOTIDE SEQUENCE</scope>
    <source>
        <strain evidence="5">CnexileLFYP112</strain>
    </source>
</reference>
<dbReference type="InterPro" id="IPR051782">
    <property type="entry name" value="ABC_Transporter_VariousFunc"/>
</dbReference>
<evidence type="ECO:0000256" key="3">
    <source>
        <dbReference type="ARBA" id="ARBA00022840"/>
    </source>
</evidence>
<evidence type="ECO:0000256" key="1">
    <source>
        <dbReference type="ARBA" id="ARBA00022448"/>
    </source>
</evidence>
<dbReference type="InterPro" id="IPR027417">
    <property type="entry name" value="P-loop_NTPase"/>
</dbReference>
<name>A0A6N2VU34_9FIRM</name>
<organism evidence="5">
    <name type="scientific">[Clostridium] nexile</name>
    <dbReference type="NCBI Taxonomy" id="29361"/>
    <lineage>
        <taxon>Bacteria</taxon>
        <taxon>Bacillati</taxon>
        <taxon>Bacillota</taxon>
        <taxon>Clostridia</taxon>
        <taxon>Lachnospirales</taxon>
        <taxon>Lachnospiraceae</taxon>
        <taxon>Tyzzerella</taxon>
    </lineage>
</organism>
<dbReference type="Gene3D" id="3.40.50.300">
    <property type="entry name" value="P-loop containing nucleotide triphosphate hydrolases"/>
    <property type="match status" value="1"/>
</dbReference>
<dbReference type="GO" id="GO:0016887">
    <property type="term" value="F:ATP hydrolysis activity"/>
    <property type="evidence" value="ECO:0007669"/>
    <property type="project" value="InterPro"/>
</dbReference>
<dbReference type="EMBL" id="CACRTG010000028">
    <property type="protein sequence ID" value="VYT32091.1"/>
    <property type="molecule type" value="Genomic_DNA"/>
</dbReference>
<protein>
    <submittedName>
        <fullName evidence="5">ABC transporter ATP-binding protein YtrB</fullName>
    </submittedName>
</protein>
<evidence type="ECO:0000256" key="2">
    <source>
        <dbReference type="ARBA" id="ARBA00022741"/>
    </source>
</evidence>
<dbReference type="Pfam" id="PF00005">
    <property type="entry name" value="ABC_tran"/>
    <property type="match status" value="1"/>
</dbReference>
<feature type="domain" description="ABC transporter" evidence="4">
    <location>
        <begin position="5"/>
        <end position="226"/>
    </location>
</feature>
<dbReference type="PANTHER" id="PTHR42939:SF3">
    <property type="entry name" value="ABC TRANSPORTER ATP-BINDING COMPONENT"/>
    <property type="match status" value="1"/>
</dbReference>
<proteinExistence type="predicted"/>
<dbReference type="InterPro" id="IPR003593">
    <property type="entry name" value="AAA+_ATPase"/>
</dbReference>
<dbReference type="PANTHER" id="PTHR42939">
    <property type="entry name" value="ABC TRANSPORTER ATP-BINDING PROTEIN ALBC-RELATED"/>
    <property type="match status" value="1"/>
</dbReference>
<keyword evidence="3 5" id="KW-0067">ATP-binding</keyword>
<accession>A0A6N2VU34</accession>
<gene>
    <name evidence="5" type="primary">ytrB_6</name>
    <name evidence="5" type="ORF">CNLFYP112_02868</name>
</gene>
<dbReference type="SMART" id="SM00382">
    <property type="entry name" value="AAA"/>
    <property type="match status" value="1"/>
</dbReference>
<dbReference type="CDD" id="cd03230">
    <property type="entry name" value="ABC_DR_subfamily_A"/>
    <property type="match status" value="1"/>
</dbReference>